<dbReference type="InParanoid" id="A0A369JRR9"/>
<reference evidence="1" key="1">
    <citation type="submission" date="2018-04" db="EMBL/GenBank/DDBJ databases">
        <title>Whole genome sequencing of Hypsizygus marmoreus.</title>
        <authorList>
            <person name="Choi I.-G."/>
            <person name="Min B."/>
            <person name="Kim J.-G."/>
            <person name="Kim S."/>
            <person name="Oh Y.-L."/>
            <person name="Kong W.-S."/>
            <person name="Park H."/>
            <person name="Jeong J."/>
            <person name="Song E.-S."/>
        </authorList>
    </citation>
    <scope>NUCLEOTIDE SEQUENCE [LARGE SCALE GENOMIC DNA]</scope>
    <source>
        <strain evidence="1">51987-8</strain>
    </source>
</reference>
<protein>
    <submittedName>
        <fullName evidence="1">Uncharacterized protein</fullName>
    </submittedName>
</protein>
<sequence length="72" mass="8099">MTTYTSILNGTLAIFTYSNRPLCRPCFLLFCGFELCMSCTGVQTTTRLKICIRSNGAPLHKSGQLSVRIFDW</sequence>
<comment type="caution">
    <text evidence="1">The sequence shown here is derived from an EMBL/GenBank/DDBJ whole genome shotgun (WGS) entry which is preliminary data.</text>
</comment>
<dbReference type="Proteomes" id="UP000076154">
    <property type="component" value="Unassembled WGS sequence"/>
</dbReference>
<gene>
    <name evidence="1" type="ORF">Hypma_009732</name>
</gene>
<keyword evidence="2" id="KW-1185">Reference proteome</keyword>
<organism evidence="1 2">
    <name type="scientific">Hypsizygus marmoreus</name>
    <name type="common">White beech mushroom</name>
    <name type="synonym">Agaricus marmoreus</name>
    <dbReference type="NCBI Taxonomy" id="39966"/>
    <lineage>
        <taxon>Eukaryota</taxon>
        <taxon>Fungi</taxon>
        <taxon>Dikarya</taxon>
        <taxon>Basidiomycota</taxon>
        <taxon>Agaricomycotina</taxon>
        <taxon>Agaricomycetes</taxon>
        <taxon>Agaricomycetidae</taxon>
        <taxon>Agaricales</taxon>
        <taxon>Tricholomatineae</taxon>
        <taxon>Lyophyllaceae</taxon>
        <taxon>Hypsizygus</taxon>
    </lineage>
</organism>
<accession>A0A369JRR9</accession>
<name>A0A369JRR9_HYPMA</name>
<dbReference type="AlphaFoldDB" id="A0A369JRR9"/>
<evidence type="ECO:0000313" key="2">
    <source>
        <dbReference type="Proteomes" id="UP000076154"/>
    </source>
</evidence>
<proteinExistence type="predicted"/>
<evidence type="ECO:0000313" key="1">
    <source>
        <dbReference type="EMBL" id="RDB23065.1"/>
    </source>
</evidence>
<dbReference type="EMBL" id="LUEZ02000048">
    <property type="protein sequence ID" value="RDB23065.1"/>
    <property type="molecule type" value="Genomic_DNA"/>
</dbReference>